<evidence type="ECO:0000256" key="1">
    <source>
        <dbReference type="SAM" id="MobiDB-lite"/>
    </source>
</evidence>
<sequence length="278" mass="28665">MHQFHLGPVGALRPLPSPSLGSGPDATATRHGAIHRSLDGRVTVDRVAVKRTWSLTWPYLDPDTHAYLDALHHGLVAGPLWLVDPERRNRLPPHIAASGSFQHTTTGFFPSAGTLAWTTEVPVPDVPLAGGLDWSVPAGGGQLIADPCPVLPGEPVCMSVWVTSTVLPVGLLVALYDAAGAFVSFATSPSPATTPETGARLWLTHTPTAPAALARLALTADSSTSGGRVATTGWQLEPGLTPGGWAPGGGAAHVVPDALSAAYPVPGARATTLTLLEV</sequence>
<dbReference type="AlphaFoldDB" id="A0A1G6K4V0"/>
<gene>
    <name evidence="2" type="ORF">SAMN05216174_101712</name>
</gene>
<feature type="region of interest" description="Disordered" evidence="1">
    <location>
        <begin position="1"/>
        <end position="30"/>
    </location>
</feature>
<dbReference type="OrthoDB" id="3688142at2"/>
<accession>A0A1G6K4V0</accession>
<dbReference type="RefSeq" id="WP_091448059.1">
    <property type="nucleotide sequence ID" value="NZ_FMZZ01000001.1"/>
</dbReference>
<name>A0A1G6K4V0_9PSEU</name>
<feature type="compositionally biased region" description="Low complexity" evidence="1">
    <location>
        <begin position="10"/>
        <end position="24"/>
    </location>
</feature>
<keyword evidence="3" id="KW-1185">Reference proteome</keyword>
<evidence type="ECO:0000313" key="3">
    <source>
        <dbReference type="Proteomes" id="UP000199501"/>
    </source>
</evidence>
<evidence type="ECO:0000313" key="2">
    <source>
        <dbReference type="EMBL" id="SDC25908.1"/>
    </source>
</evidence>
<dbReference type="Proteomes" id="UP000199501">
    <property type="component" value="Unassembled WGS sequence"/>
</dbReference>
<dbReference type="STRING" id="1271860.SAMN05216174_101712"/>
<dbReference type="EMBL" id="FMZZ01000001">
    <property type="protein sequence ID" value="SDC25908.1"/>
    <property type="molecule type" value="Genomic_DNA"/>
</dbReference>
<protein>
    <submittedName>
        <fullName evidence="2">Uncharacterized protein</fullName>
    </submittedName>
</protein>
<proteinExistence type="predicted"/>
<reference evidence="3" key="1">
    <citation type="submission" date="2016-10" db="EMBL/GenBank/DDBJ databases">
        <authorList>
            <person name="Varghese N."/>
            <person name="Submissions S."/>
        </authorList>
    </citation>
    <scope>NUCLEOTIDE SEQUENCE [LARGE SCALE GENOMIC DNA]</scope>
    <source>
        <strain evidence="3">IBRC-M 10403</strain>
    </source>
</reference>
<organism evidence="2 3">
    <name type="scientific">Actinokineospora iranica</name>
    <dbReference type="NCBI Taxonomy" id="1271860"/>
    <lineage>
        <taxon>Bacteria</taxon>
        <taxon>Bacillati</taxon>
        <taxon>Actinomycetota</taxon>
        <taxon>Actinomycetes</taxon>
        <taxon>Pseudonocardiales</taxon>
        <taxon>Pseudonocardiaceae</taxon>
        <taxon>Actinokineospora</taxon>
    </lineage>
</organism>